<dbReference type="OrthoDB" id="1689333at2759"/>
<evidence type="ECO:0000256" key="1">
    <source>
        <dbReference type="ARBA" id="ARBA00004477"/>
    </source>
</evidence>
<dbReference type="InterPro" id="IPR004856">
    <property type="entry name" value="Glyco_trans_ALG6/ALG8"/>
</dbReference>
<keyword evidence="5 11" id="KW-0808">Transferase</keyword>
<comment type="caution">
    <text evidence="12">The sequence shown here is derived from an EMBL/GenBank/DDBJ whole genome shotgun (WGS) entry which is preliminary data.</text>
</comment>
<evidence type="ECO:0000256" key="2">
    <source>
        <dbReference type="ARBA" id="ARBA00004922"/>
    </source>
</evidence>
<keyword evidence="8 11" id="KW-1133">Transmembrane helix</keyword>
<evidence type="ECO:0000256" key="9">
    <source>
        <dbReference type="ARBA" id="ARBA00023136"/>
    </source>
</evidence>
<dbReference type="Pfam" id="PF03155">
    <property type="entry name" value="Alg6_Alg8"/>
    <property type="match status" value="1"/>
</dbReference>
<comment type="catalytic activity">
    <reaction evidence="10">
        <text>an alpha-D-Glc-(1-&gt;3)-alpha-D-Man-(1-&gt;2)-alpha-D-Man-(1-&gt;2)-alpha-D-Man-(1-&gt;3)-[alpha-D-Man-(1-&gt;2)-alpha-D-Man-(1-&gt;3)-[alpha-D-Man-(1-&gt;2)-alpha-D-Man-(1-&gt;6)]-alpha-D-Man-(1-&gt;6)]-beta-D-Man-(1-&gt;4)-beta-D-GlcNAc-(1-&gt;4)-alpha-D-GlcNAc-diphospho-di-trans,poly-cis-dolichol + a di-trans,poly-cis-dolichyl beta-D-glucosyl phosphate = an alpha-D-Glc-(1-&gt;3)-alpha-D-Glc-(1-&gt;3)-alpha-D-Man-(1-&gt;2)-alpha-D-Man-(1-&gt;2)-alpha-D-Man-(1-&gt;3)-[alpha-D-Man-(1-&gt;2)-alpha-D-Man-(1-&gt;3)-[alpha-D-Man-(1-&gt;2)-alpha-D-Man-(1-&gt;6)]-alpha-D-Man-(1-&gt;6)]-beta-D-Man-(1-&gt;4)-beta-D-GlcNAc-(1-&gt;4)-alpha-D-GlcNAc-diphospho-di-trans,poly-cis-dolichol + a di-trans,poly-cis-dolichyl phosphate + H(+)</text>
        <dbReference type="Rhea" id="RHEA:31307"/>
        <dbReference type="Rhea" id="RHEA-COMP:19498"/>
        <dbReference type="Rhea" id="RHEA-COMP:19502"/>
        <dbReference type="Rhea" id="RHEA-COMP:19521"/>
        <dbReference type="Rhea" id="RHEA-COMP:19522"/>
        <dbReference type="ChEBI" id="CHEBI:15378"/>
        <dbReference type="ChEBI" id="CHEBI:57525"/>
        <dbReference type="ChEBI" id="CHEBI:57683"/>
        <dbReference type="ChEBI" id="CHEBI:132521"/>
        <dbReference type="ChEBI" id="CHEBI:132522"/>
        <dbReference type="EC" id="2.4.1.265"/>
    </reaction>
    <physiologicalReaction direction="left-to-right" evidence="10">
        <dbReference type="Rhea" id="RHEA:31308"/>
    </physiologicalReaction>
</comment>
<evidence type="ECO:0000256" key="5">
    <source>
        <dbReference type="ARBA" id="ARBA00022679"/>
    </source>
</evidence>
<evidence type="ECO:0000256" key="6">
    <source>
        <dbReference type="ARBA" id="ARBA00022692"/>
    </source>
</evidence>
<keyword evidence="4 11" id="KW-0328">Glycosyltransferase</keyword>
<evidence type="ECO:0000313" key="12">
    <source>
        <dbReference type="EMBL" id="CAG8648107.1"/>
    </source>
</evidence>
<feature type="non-terminal residue" evidence="12">
    <location>
        <position position="342"/>
    </location>
</feature>
<feature type="transmembrane region" description="Helical" evidence="11">
    <location>
        <begin position="134"/>
        <end position="152"/>
    </location>
</feature>
<comment type="similarity">
    <text evidence="3 11">Belongs to the ALG6/ALG8 glucosyltransferase family.</text>
</comment>
<protein>
    <recommendedName>
        <fullName evidence="11">Alpha-1,3-glucosyltransferase</fullName>
        <ecNumber evidence="11">2.4.1.-</ecNumber>
    </recommendedName>
</protein>
<gene>
    <name evidence="12" type="ORF">AMORRO_LOCUS9830</name>
</gene>
<keyword evidence="13" id="KW-1185">Reference proteome</keyword>
<dbReference type="AlphaFoldDB" id="A0A9N9H2F4"/>
<dbReference type="GO" id="GO:0042283">
    <property type="term" value="F:dolichyl pyrophosphate Glc1Man9GlcNAc2 alpha-1,3-glucosyltransferase activity"/>
    <property type="evidence" value="ECO:0007669"/>
    <property type="project" value="UniProtKB-EC"/>
</dbReference>
<evidence type="ECO:0000256" key="11">
    <source>
        <dbReference type="RuleBase" id="RU363110"/>
    </source>
</evidence>
<dbReference type="EC" id="2.4.1.-" evidence="11"/>
<dbReference type="PANTHER" id="PTHR12413:SF2">
    <property type="entry name" value="DOLICHYL PYROPHOSPHATE GLC1MAN9GLCNAC2 ALPHA-1,3-GLUCOSYLTRANSFERASE-RELATED"/>
    <property type="match status" value="1"/>
</dbReference>
<evidence type="ECO:0000313" key="13">
    <source>
        <dbReference type="Proteomes" id="UP000789342"/>
    </source>
</evidence>
<comment type="subcellular location">
    <subcellularLocation>
        <location evidence="1 11">Endoplasmic reticulum membrane</location>
        <topology evidence="1 11">Multi-pass membrane protein</topology>
    </subcellularLocation>
</comment>
<comment type="caution">
    <text evidence="11">Lacks conserved residue(s) required for the propagation of feature annotation.</text>
</comment>
<evidence type="ECO:0000256" key="7">
    <source>
        <dbReference type="ARBA" id="ARBA00022824"/>
    </source>
</evidence>
<dbReference type="Proteomes" id="UP000789342">
    <property type="component" value="Unassembled WGS sequence"/>
</dbReference>
<proteinExistence type="inferred from homology"/>
<name>A0A9N9H2F4_9GLOM</name>
<keyword evidence="6 11" id="KW-0812">Transmembrane</keyword>
<sequence length="342" mass="39932">RSTDFEVHRNWLAITHSLPVSKWYYEDKSEWTLDYPPFFAWFEWILSQFAPFADKDMLVVDNLGYASDATIYFQRITVIMSELVLLYALKKFLMLSENKAMRYVIASSIFLNPGMIIIYDYHKPHLLLDIYKHIHFQYNGFLFGILLLSIAYAKEGNDLLCGVMFAILLNFKHIFLYLAPAYFVYLLRHYCFQKAVGTENTAFSFSRFFFLGIAVASIFSLSFGPFIYMGQLKQVLSRLFPFKRGLCHAYWAPNFWALYSFVDRVLIIAAKRLGWELNEVAISSFTRGLVGDTNYAILPQVQANHTFMVTFAFQVVSIFFLELCRIHHSFIVVIEIYCSLLH</sequence>
<feature type="transmembrane region" description="Helical" evidence="11">
    <location>
        <begin position="101"/>
        <end position="122"/>
    </location>
</feature>
<dbReference type="GO" id="GO:0005789">
    <property type="term" value="C:endoplasmic reticulum membrane"/>
    <property type="evidence" value="ECO:0007669"/>
    <property type="project" value="UniProtKB-SubCell"/>
</dbReference>
<reference evidence="12" key="1">
    <citation type="submission" date="2021-06" db="EMBL/GenBank/DDBJ databases">
        <authorList>
            <person name="Kallberg Y."/>
            <person name="Tangrot J."/>
            <person name="Rosling A."/>
        </authorList>
    </citation>
    <scope>NUCLEOTIDE SEQUENCE</scope>
    <source>
        <strain evidence="12">CL551</strain>
    </source>
</reference>
<dbReference type="EMBL" id="CAJVPV010010112">
    <property type="protein sequence ID" value="CAG8648107.1"/>
    <property type="molecule type" value="Genomic_DNA"/>
</dbReference>
<keyword evidence="9 11" id="KW-0472">Membrane</keyword>
<evidence type="ECO:0000256" key="3">
    <source>
        <dbReference type="ARBA" id="ARBA00008715"/>
    </source>
</evidence>
<evidence type="ECO:0000256" key="4">
    <source>
        <dbReference type="ARBA" id="ARBA00022676"/>
    </source>
</evidence>
<dbReference type="GO" id="GO:0006487">
    <property type="term" value="P:protein N-linked glycosylation"/>
    <property type="evidence" value="ECO:0007669"/>
    <property type="project" value="TreeGrafter"/>
</dbReference>
<dbReference type="PANTHER" id="PTHR12413">
    <property type="entry name" value="DOLICHYL GLYCOSYLTRANSFERASE"/>
    <property type="match status" value="1"/>
</dbReference>
<accession>A0A9N9H2F4</accession>
<comment type="pathway">
    <text evidence="2 11">Protein modification; protein glycosylation.</text>
</comment>
<organism evidence="12 13">
    <name type="scientific">Acaulospora morrowiae</name>
    <dbReference type="NCBI Taxonomy" id="94023"/>
    <lineage>
        <taxon>Eukaryota</taxon>
        <taxon>Fungi</taxon>
        <taxon>Fungi incertae sedis</taxon>
        <taxon>Mucoromycota</taxon>
        <taxon>Glomeromycotina</taxon>
        <taxon>Glomeromycetes</taxon>
        <taxon>Diversisporales</taxon>
        <taxon>Acaulosporaceae</taxon>
        <taxon>Acaulospora</taxon>
    </lineage>
</organism>
<evidence type="ECO:0000256" key="8">
    <source>
        <dbReference type="ARBA" id="ARBA00022989"/>
    </source>
</evidence>
<feature type="transmembrane region" description="Helical" evidence="11">
    <location>
        <begin position="159"/>
        <end position="185"/>
    </location>
</feature>
<evidence type="ECO:0000256" key="10">
    <source>
        <dbReference type="ARBA" id="ARBA00047346"/>
    </source>
</evidence>
<keyword evidence="7 11" id="KW-0256">Endoplasmic reticulum</keyword>
<feature type="transmembrane region" description="Helical" evidence="11">
    <location>
        <begin position="205"/>
        <end position="228"/>
    </location>
</feature>